<organism evidence="2 3">
    <name type="scientific">Fusarium oxysporum f. sp. narcissi</name>
    <dbReference type="NCBI Taxonomy" id="451672"/>
    <lineage>
        <taxon>Eukaryota</taxon>
        <taxon>Fungi</taxon>
        <taxon>Dikarya</taxon>
        <taxon>Ascomycota</taxon>
        <taxon>Pezizomycotina</taxon>
        <taxon>Sordariomycetes</taxon>
        <taxon>Hypocreomycetidae</taxon>
        <taxon>Hypocreales</taxon>
        <taxon>Nectriaceae</taxon>
        <taxon>Fusarium</taxon>
        <taxon>Fusarium oxysporum species complex</taxon>
    </lineage>
</organism>
<dbReference type="Proteomes" id="UP000290540">
    <property type="component" value="Unassembled WGS sequence"/>
</dbReference>
<evidence type="ECO:0000313" key="2">
    <source>
        <dbReference type="EMBL" id="RYC80450.1"/>
    </source>
</evidence>
<comment type="caution">
    <text evidence="2">The sequence shown here is derived from an EMBL/GenBank/DDBJ whole genome shotgun (WGS) entry which is preliminary data.</text>
</comment>
<proteinExistence type="predicted"/>
<accession>A0A4Q2V2P6</accession>
<gene>
    <name evidence="2" type="ORF">BFJ63_vAg16662</name>
</gene>
<dbReference type="EMBL" id="MQTW01000372">
    <property type="protein sequence ID" value="RYC80450.1"/>
    <property type="molecule type" value="Genomic_DNA"/>
</dbReference>
<name>A0A4Q2V2P6_FUSOX</name>
<sequence>MGTVMCCPFSFELRRGSSSLKGTAYVFYDGTVACPPKTSPVFEWLVRGNFRQFTSICYNQTQNIFEKNLAISLCFDRPRHIDAYDAAQLCAMFPAQEIEPQLCKDDEPSNDAVFFSGTGLGTTFKGRAAVVEVSESLVQPEAVALRPGFYNTSDILTGMAENVRGQIRGQNPKQVPDAPLFEFQWTSGLSELANQLFEHLESEPWTVASPEIHLVTFVQDGFEHMLLGRRAAMVEHCERIGRFRRGVRLAFHGWMTTDPVLGGVPYTMKGLKSKQQDQDTSDNSEISNPHVYNHLGPSPLAR</sequence>
<evidence type="ECO:0000313" key="3">
    <source>
        <dbReference type="Proteomes" id="UP000290540"/>
    </source>
</evidence>
<protein>
    <submittedName>
        <fullName evidence="2">Uncharacterized protein</fullName>
    </submittedName>
</protein>
<feature type="region of interest" description="Disordered" evidence="1">
    <location>
        <begin position="270"/>
        <end position="302"/>
    </location>
</feature>
<reference evidence="2 3" key="1">
    <citation type="submission" date="2016-12" db="EMBL/GenBank/DDBJ databases">
        <title>Draft genome sequence of Fusarium oxysporum causing rot on Narcissus.</title>
        <authorList>
            <person name="Armitage A.D."/>
            <person name="Taylor A."/>
            <person name="Clarkson J.P."/>
            <person name="Harrison R.J."/>
            <person name="Jackson A.C."/>
        </authorList>
    </citation>
    <scope>NUCLEOTIDE SEQUENCE [LARGE SCALE GENOMIC DNA]</scope>
    <source>
        <strain evidence="2 3">N139</strain>
    </source>
</reference>
<evidence type="ECO:0000256" key="1">
    <source>
        <dbReference type="SAM" id="MobiDB-lite"/>
    </source>
</evidence>
<dbReference type="AlphaFoldDB" id="A0A4Q2V2P6"/>